<feature type="transmembrane region" description="Helical" evidence="1">
    <location>
        <begin position="136"/>
        <end position="156"/>
    </location>
</feature>
<gene>
    <name evidence="2" type="ORF">KKC1_32630</name>
</gene>
<keyword evidence="1" id="KW-0472">Membrane</keyword>
<dbReference type="RefSeq" id="WP_192868279.1">
    <property type="nucleotide sequence ID" value="NZ_BDGJ01000198.1"/>
</dbReference>
<feature type="transmembrane region" description="Helical" evidence="1">
    <location>
        <begin position="7"/>
        <end position="25"/>
    </location>
</feature>
<sequence>MRNNQLIWAFLVIIFATGLGVKLGLEAPLLLISWMVGLAVGFVMQRSRICFTAAMRDLWLTGDVTQFRGLLALLVTATMGFLALQASAVLQGQEIPLKVSAAGVHVAVGAFLFGIGMVLASGCASGMLVRLGEGSVAHLVVVVFFIIGALGGARTFDWWQATFVSRAGKVYFPDALGWGKAVLLQLLLLVAIYGAAVWRAGHSGGRGVDAGHADISE</sequence>
<protein>
    <submittedName>
        <fullName evidence="2">Uncharacterized protein</fullName>
    </submittedName>
</protein>
<dbReference type="InterPro" id="IPR007272">
    <property type="entry name" value="Sulf_transp_TsuA/YedE"/>
</dbReference>
<feature type="transmembrane region" description="Helical" evidence="1">
    <location>
        <begin position="102"/>
        <end position="124"/>
    </location>
</feature>
<keyword evidence="1" id="KW-1133">Transmembrane helix</keyword>
<feature type="transmembrane region" description="Helical" evidence="1">
    <location>
        <begin position="176"/>
        <end position="198"/>
    </location>
</feature>
<dbReference type="AlphaFoldDB" id="A0A1Z5HX87"/>
<evidence type="ECO:0000313" key="3">
    <source>
        <dbReference type="Proteomes" id="UP000197032"/>
    </source>
</evidence>
<dbReference type="Pfam" id="PF04143">
    <property type="entry name" value="Sulf_transp"/>
    <property type="match status" value="1"/>
</dbReference>
<keyword evidence="1" id="KW-0812">Transmembrane</keyword>
<keyword evidence="3" id="KW-1185">Reference proteome</keyword>
<feature type="transmembrane region" description="Helical" evidence="1">
    <location>
        <begin position="31"/>
        <end position="49"/>
    </location>
</feature>
<proteinExistence type="predicted"/>
<reference evidence="3" key="1">
    <citation type="journal article" date="2017" name="Appl. Environ. Microbiol.">
        <title>Genomic Analysis of Calderihabitans maritimus KKC1, a Thermophilic, Hydrogenogenic, Carboxydotrophic Bacterium Isolated from Marine Sediment.</title>
        <authorList>
            <person name="Omae K."/>
            <person name="Yoneda Y."/>
            <person name="Fukuyama Y."/>
            <person name="Yoshida T."/>
            <person name="Sako Y."/>
        </authorList>
    </citation>
    <scope>NUCLEOTIDE SEQUENCE [LARGE SCALE GENOMIC DNA]</scope>
    <source>
        <strain evidence="3">KKC1</strain>
    </source>
</reference>
<dbReference type="EMBL" id="BDGJ01000198">
    <property type="protein sequence ID" value="GAW94149.1"/>
    <property type="molecule type" value="Genomic_DNA"/>
</dbReference>
<feature type="transmembrane region" description="Helical" evidence="1">
    <location>
        <begin position="70"/>
        <end position="90"/>
    </location>
</feature>
<evidence type="ECO:0000313" key="2">
    <source>
        <dbReference type="EMBL" id="GAW94149.1"/>
    </source>
</evidence>
<name>A0A1Z5HX87_9FIRM</name>
<evidence type="ECO:0000256" key="1">
    <source>
        <dbReference type="SAM" id="Phobius"/>
    </source>
</evidence>
<organism evidence="2 3">
    <name type="scientific">Calderihabitans maritimus</name>
    <dbReference type="NCBI Taxonomy" id="1246530"/>
    <lineage>
        <taxon>Bacteria</taxon>
        <taxon>Bacillati</taxon>
        <taxon>Bacillota</taxon>
        <taxon>Clostridia</taxon>
        <taxon>Neomoorellales</taxon>
        <taxon>Calderihabitantaceae</taxon>
        <taxon>Calderihabitans</taxon>
    </lineage>
</organism>
<comment type="caution">
    <text evidence="2">The sequence shown here is derived from an EMBL/GenBank/DDBJ whole genome shotgun (WGS) entry which is preliminary data.</text>
</comment>
<dbReference type="Proteomes" id="UP000197032">
    <property type="component" value="Unassembled WGS sequence"/>
</dbReference>
<accession>A0A1Z5HX87</accession>